<dbReference type="Gene3D" id="3.40.50.2300">
    <property type="match status" value="1"/>
</dbReference>
<dbReference type="InterPro" id="IPR003594">
    <property type="entry name" value="HATPase_dom"/>
</dbReference>
<evidence type="ECO:0000313" key="24">
    <source>
        <dbReference type="Proteomes" id="UP000297839"/>
    </source>
</evidence>
<evidence type="ECO:0000256" key="18">
    <source>
        <dbReference type="SAM" id="Phobius"/>
    </source>
</evidence>
<evidence type="ECO:0000259" key="19">
    <source>
        <dbReference type="PROSITE" id="PS50109"/>
    </source>
</evidence>
<dbReference type="SMART" id="SM00388">
    <property type="entry name" value="HisKA"/>
    <property type="match status" value="1"/>
</dbReference>
<dbReference type="PROSITE" id="PS50109">
    <property type="entry name" value="HIS_KIN"/>
    <property type="match status" value="1"/>
</dbReference>
<dbReference type="FunFam" id="3.30.565.10:FF:000010">
    <property type="entry name" value="Sensor histidine kinase RcsC"/>
    <property type="match status" value="1"/>
</dbReference>
<dbReference type="Pfam" id="PF00072">
    <property type="entry name" value="Response_reg"/>
    <property type="match status" value="1"/>
</dbReference>
<feature type="domain" description="Histidine kinase" evidence="19">
    <location>
        <begin position="608"/>
        <end position="829"/>
    </location>
</feature>
<dbReference type="InterPro" id="IPR036097">
    <property type="entry name" value="HisK_dim/P_sf"/>
</dbReference>
<evidence type="ECO:0000259" key="22">
    <source>
        <dbReference type="PROSITE" id="PS50839"/>
    </source>
</evidence>
<keyword evidence="12" id="KW-0843">Virulence</keyword>
<name>A0A4Z0CCY6_9BURK</name>
<keyword evidence="9" id="KW-0067">ATP-binding</keyword>
<dbReference type="Gene3D" id="1.10.287.130">
    <property type="match status" value="1"/>
</dbReference>
<keyword evidence="10 18" id="KW-1133">Transmembrane helix</keyword>
<dbReference type="SUPFAM" id="SSF55874">
    <property type="entry name" value="ATPase domain of HSP90 chaperone/DNA topoisomerase II/histidine kinase"/>
    <property type="match status" value="1"/>
</dbReference>
<proteinExistence type="predicted"/>
<dbReference type="Pfam" id="PF00512">
    <property type="entry name" value="HisKA"/>
    <property type="match status" value="1"/>
</dbReference>
<dbReference type="Gene3D" id="3.30.565.10">
    <property type="entry name" value="Histidine kinase-like ATPase, C-terminal domain"/>
    <property type="match status" value="1"/>
</dbReference>
<dbReference type="InterPro" id="IPR013656">
    <property type="entry name" value="PAS_4"/>
</dbReference>
<dbReference type="SUPFAM" id="SSF55785">
    <property type="entry name" value="PYP-like sensor domain (PAS domain)"/>
    <property type="match status" value="2"/>
</dbReference>
<accession>A0A4Z0CCY6</accession>
<keyword evidence="7" id="KW-0732">Signal</keyword>
<keyword evidence="5 16" id="KW-0597">Phosphoprotein</keyword>
<evidence type="ECO:0000256" key="16">
    <source>
        <dbReference type="PROSITE-ProRule" id="PRU00169"/>
    </source>
</evidence>
<dbReference type="CDD" id="cd16922">
    <property type="entry name" value="HATPase_EvgS-ArcB-TorS-like"/>
    <property type="match status" value="1"/>
</dbReference>
<dbReference type="Gene3D" id="3.30.450.20">
    <property type="entry name" value="PAS domain"/>
    <property type="match status" value="2"/>
</dbReference>
<feature type="transmembrane region" description="Helical" evidence="18">
    <location>
        <begin position="21"/>
        <end position="42"/>
    </location>
</feature>
<dbReference type="PANTHER" id="PTHR45339">
    <property type="entry name" value="HYBRID SIGNAL TRANSDUCTION HISTIDINE KINASE J"/>
    <property type="match status" value="1"/>
</dbReference>
<evidence type="ECO:0000256" key="17">
    <source>
        <dbReference type="SAM" id="MobiDB-lite"/>
    </source>
</evidence>
<dbReference type="Gene3D" id="3.30.450.350">
    <property type="entry name" value="CHASE domain"/>
    <property type="match status" value="1"/>
</dbReference>
<dbReference type="PRINTS" id="PR00344">
    <property type="entry name" value="BCTRLSENSOR"/>
</dbReference>
<dbReference type="InterPro" id="IPR008207">
    <property type="entry name" value="Sig_transdc_His_kin_Hpt_dom"/>
</dbReference>
<evidence type="ECO:0000256" key="9">
    <source>
        <dbReference type="ARBA" id="ARBA00022840"/>
    </source>
</evidence>
<evidence type="ECO:0000256" key="14">
    <source>
        <dbReference type="ARBA" id="ARBA00058004"/>
    </source>
</evidence>
<dbReference type="InterPro" id="IPR011006">
    <property type="entry name" value="CheY-like_superfamily"/>
</dbReference>
<evidence type="ECO:0000256" key="6">
    <source>
        <dbReference type="ARBA" id="ARBA00022692"/>
    </source>
</evidence>
<dbReference type="GO" id="GO:0005524">
    <property type="term" value="F:ATP binding"/>
    <property type="evidence" value="ECO:0007669"/>
    <property type="project" value="UniProtKB-KW"/>
</dbReference>
<feature type="modified residue" description="4-aspartylphosphate" evidence="16">
    <location>
        <position position="908"/>
    </location>
</feature>
<dbReference type="EC" id="2.7.13.3" evidence="3"/>
<dbReference type="CDD" id="cd00130">
    <property type="entry name" value="PAS"/>
    <property type="match status" value="2"/>
</dbReference>
<dbReference type="GO" id="GO:0005886">
    <property type="term" value="C:plasma membrane"/>
    <property type="evidence" value="ECO:0007669"/>
    <property type="project" value="UniProtKB-SubCell"/>
</dbReference>
<evidence type="ECO:0000256" key="3">
    <source>
        <dbReference type="ARBA" id="ARBA00012438"/>
    </source>
</evidence>
<dbReference type="SUPFAM" id="SSF47226">
    <property type="entry name" value="Histidine-containing phosphotransfer domain, HPT domain"/>
    <property type="match status" value="1"/>
</dbReference>
<evidence type="ECO:0000256" key="4">
    <source>
        <dbReference type="ARBA" id="ARBA00022475"/>
    </source>
</evidence>
<comment type="subcellular location">
    <subcellularLocation>
        <location evidence="2">Cell membrane</location>
        <topology evidence="2">Multi-pass membrane protein</topology>
    </subcellularLocation>
</comment>
<dbReference type="Pfam" id="PF01627">
    <property type="entry name" value="Hpt"/>
    <property type="match status" value="1"/>
</dbReference>
<evidence type="ECO:0000256" key="7">
    <source>
        <dbReference type="ARBA" id="ARBA00022729"/>
    </source>
</evidence>
<evidence type="ECO:0000256" key="12">
    <source>
        <dbReference type="ARBA" id="ARBA00023026"/>
    </source>
</evidence>
<dbReference type="RefSeq" id="WP_135248284.1">
    <property type="nucleotide sequence ID" value="NZ_SMLK01000001.1"/>
</dbReference>
<dbReference type="InterPro" id="IPR035965">
    <property type="entry name" value="PAS-like_dom_sf"/>
</dbReference>
<reference evidence="23 24" key="1">
    <citation type="submission" date="2019-03" db="EMBL/GenBank/DDBJ databases">
        <title>Ramlibacter sp. 18x22-1, whole genome shotgun sequence.</title>
        <authorList>
            <person name="Zhang X."/>
            <person name="Feng G."/>
            <person name="Zhu H."/>
        </authorList>
    </citation>
    <scope>NUCLEOTIDE SEQUENCE [LARGE SCALE GENOMIC DNA]</scope>
    <source>
        <strain evidence="23 24">18x22-1</strain>
    </source>
</reference>
<evidence type="ECO:0000256" key="15">
    <source>
        <dbReference type="ARBA" id="ARBA00070152"/>
    </source>
</evidence>
<dbReference type="InterPro" id="IPR042240">
    <property type="entry name" value="CHASE_sf"/>
</dbReference>
<evidence type="ECO:0000256" key="1">
    <source>
        <dbReference type="ARBA" id="ARBA00000085"/>
    </source>
</evidence>
<organism evidence="23 24">
    <name type="scientific">Ramlibacter humi</name>
    <dbReference type="NCBI Taxonomy" id="2530451"/>
    <lineage>
        <taxon>Bacteria</taxon>
        <taxon>Pseudomonadati</taxon>
        <taxon>Pseudomonadota</taxon>
        <taxon>Betaproteobacteria</taxon>
        <taxon>Burkholderiales</taxon>
        <taxon>Comamonadaceae</taxon>
        <taxon>Ramlibacter</taxon>
    </lineage>
</organism>
<dbReference type="EMBL" id="SMLK01000001">
    <property type="protein sequence ID" value="TFZ08348.1"/>
    <property type="molecule type" value="Genomic_DNA"/>
</dbReference>
<dbReference type="Proteomes" id="UP000297839">
    <property type="component" value="Unassembled WGS sequence"/>
</dbReference>
<sequence>MRAVSVRSRRINSDTAVTPAGSLRVALAVLAIGLALTLFAYLRVAADEKRDARQQLEMRAERMEYAVHRRMLRMQAMLKAARAAHVTLGGFDRGRFRTYIGALDREKALQGMRGLGFIERVPRGEAEAFAERQRADGAPDFAIDAQGDADDLFVVRFIEPLERNRASLGYDIGSEAARRGTAMTAVALGDTAISPPLTLSREAQHRRGWLMMVPAFRPWLPQGTAEERLRALDGLFYARVAADDIAHELTIPEGGEDGYEIFDAGPGGGLIYRTGEEAGPPAGSLSIARQFEFGGRHIGVRVWGRPLPAGWRTAWSVALACFALSVLAAAGAGRLARVRETAAERQRREQADLERMQELMHRTDVVAIGLDDRLRVRWINPGFTLLTGWSDEDCVGRPTGRWLQPAKGQPLLAQAADRLRHGAAQSQLELVHRCKDGQTCHLEALLQPDDAGGYTLRATDITARRLAEQRLAESEHQLRMVTDNVPVRLSYWSIDGRCLLVNRAMAIAAGRPAEMLLGKSVQEVLGRAGEEAFSRHIERVQVGEAQRFEWKIDRPDGTSAVLLVELIPDWFEGASRGTFSMAVDITALKAAQEQAQRASEAKTQFLSHMSHEIRTPMNAILGMLTLLRGSDLDGRQADYARKAESAARSLLRLLNDVLDLSKIEAGRMVLDPAPFRPDVLLHDLRSILSGAAHGKDLDLRVDLDPALPAVLVGDDLRLRQVLVNLGGNAVKFTRAGFVAVRARLLGRGQGGVRVGIEVEDTGIGIAPEEMDRVFADFSQANSSTTREFGGTGLGLGICRRLIAMMGGELRLDSQPGCGSRFHFDLVLPEASAEATVPLPRQTLPAALAMAMPLQGLRLLVVEDNPVNQQVARELLTGEGAEVVLASDGAEGVRAMQSASRGFDAVLMDMQMPVMDGCTATREIRERLGDRTTPIIAMTANAMSSDRERCLAAGMNDHVAKPFELAELVAVLRRHTKRDAPPAGEPVPLAFDLDDPEPAPSSAPAAHPPIAATPAPAAAPGGGPWWDRAEALRRVGGDPKLLAHVLPVFIQQLRTLSGQLRAPGDTDVAPLFHTIKGMAGTLGAGELSRRAAHAEHAAKAGEDGVSLAVGVREAIEGTLSALEDAAGA</sequence>
<dbReference type="SMART" id="SM00387">
    <property type="entry name" value="HATPase_c"/>
    <property type="match status" value="1"/>
</dbReference>
<comment type="function">
    <text evidence="14">Member of the two-component regulatory system BvgS/BvgA. Phosphorylates BvgA via a four-step phosphorelay in response to environmental signals.</text>
</comment>
<dbReference type="SUPFAM" id="SSF52172">
    <property type="entry name" value="CheY-like"/>
    <property type="match status" value="1"/>
</dbReference>
<dbReference type="InterPro" id="IPR001789">
    <property type="entry name" value="Sig_transdc_resp-reg_receiver"/>
</dbReference>
<dbReference type="InterPro" id="IPR003661">
    <property type="entry name" value="HisK_dim/P_dom"/>
</dbReference>
<dbReference type="InterPro" id="IPR000014">
    <property type="entry name" value="PAS"/>
</dbReference>
<protein>
    <recommendedName>
        <fullName evidence="15">Virulence sensor protein BvgS</fullName>
        <ecNumber evidence="3">2.7.13.3</ecNumber>
    </recommendedName>
</protein>
<evidence type="ECO:0000259" key="20">
    <source>
        <dbReference type="PROSITE" id="PS50110"/>
    </source>
</evidence>
<dbReference type="AlphaFoldDB" id="A0A4Z0CCY6"/>
<dbReference type="Gene3D" id="1.20.120.160">
    <property type="entry name" value="HPT domain"/>
    <property type="match status" value="1"/>
</dbReference>
<feature type="domain" description="CHASE" evidence="22">
    <location>
        <begin position="87"/>
        <end position="249"/>
    </location>
</feature>
<feature type="compositionally biased region" description="Low complexity" evidence="17">
    <location>
        <begin position="999"/>
        <end position="1018"/>
    </location>
</feature>
<evidence type="ECO:0000256" key="8">
    <source>
        <dbReference type="ARBA" id="ARBA00022741"/>
    </source>
</evidence>
<dbReference type="GO" id="GO:0000155">
    <property type="term" value="F:phosphorelay sensor kinase activity"/>
    <property type="evidence" value="ECO:0007669"/>
    <property type="project" value="InterPro"/>
</dbReference>
<feature type="region of interest" description="Disordered" evidence="17">
    <location>
        <begin position="976"/>
        <end position="1020"/>
    </location>
</feature>
<dbReference type="SMART" id="SM01079">
    <property type="entry name" value="CHASE"/>
    <property type="match status" value="1"/>
</dbReference>
<keyword evidence="13 18" id="KW-0472">Membrane</keyword>
<dbReference type="OrthoDB" id="5519028at2"/>
<dbReference type="CDD" id="cd17546">
    <property type="entry name" value="REC_hyHK_CKI1_RcsC-like"/>
    <property type="match status" value="1"/>
</dbReference>
<evidence type="ECO:0000256" key="11">
    <source>
        <dbReference type="ARBA" id="ARBA00023012"/>
    </source>
</evidence>
<dbReference type="InterPro" id="IPR004358">
    <property type="entry name" value="Sig_transdc_His_kin-like_C"/>
</dbReference>
<keyword evidence="4" id="KW-1003">Cell membrane</keyword>
<evidence type="ECO:0000259" key="21">
    <source>
        <dbReference type="PROSITE" id="PS50112"/>
    </source>
</evidence>
<feature type="domain" description="Response regulatory" evidence="20">
    <location>
        <begin position="857"/>
        <end position="975"/>
    </location>
</feature>
<dbReference type="Pfam" id="PF08448">
    <property type="entry name" value="PAS_4"/>
    <property type="match status" value="2"/>
</dbReference>
<dbReference type="SMART" id="SM00091">
    <property type="entry name" value="PAS"/>
    <property type="match status" value="2"/>
</dbReference>
<keyword evidence="11" id="KW-0902">Two-component regulatory system</keyword>
<keyword evidence="24" id="KW-1185">Reference proteome</keyword>
<dbReference type="NCBIfam" id="TIGR00229">
    <property type="entry name" value="sensory_box"/>
    <property type="match status" value="2"/>
</dbReference>
<dbReference type="SUPFAM" id="SSF47384">
    <property type="entry name" value="Homodimeric domain of signal transducing histidine kinase"/>
    <property type="match status" value="1"/>
</dbReference>
<feature type="domain" description="PAS" evidence="21">
    <location>
        <begin position="352"/>
        <end position="397"/>
    </location>
</feature>
<evidence type="ECO:0000256" key="13">
    <source>
        <dbReference type="ARBA" id="ARBA00023136"/>
    </source>
</evidence>
<comment type="caution">
    <text evidence="23">The sequence shown here is derived from an EMBL/GenBank/DDBJ whole genome shotgun (WGS) entry which is preliminary data.</text>
</comment>
<dbReference type="SMART" id="SM00448">
    <property type="entry name" value="REC"/>
    <property type="match status" value="1"/>
</dbReference>
<evidence type="ECO:0000313" key="23">
    <source>
        <dbReference type="EMBL" id="TFZ08348.1"/>
    </source>
</evidence>
<dbReference type="PROSITE" id="PS50110">
    <property type="entry name" value="RESPONSE_REGULATORY"/>
    <property type="match status" value="1"/>
</dbReference>
<dbReference type="InterPro" id="IPR005467">
    <property type="entry name" value="His_kinase_dom"/>
</dbReference>
<keyword evidence="8" id="KW-0547">Nucleotide-binding</keyword>
<gene>
    <name evidence="23" type="ORF">EZ216_04110</name>
</gene>
<evidence type="ECO:0000256" key="5">
    <source>
        <dbReference type="ARBA" id="ARBA00022553"/>
    </source>
</evidence>
<dbReference type="InterPro" id="IPR036641">
    <property type="entry name" value="HPT_dom_sf"/>
</dbReference>
<dbReference type="InterPro" id="IPR036890">
    <property type="entry name" value="HATPase_C_sf"/>
</dbReference>
<dbReference type="CDD" id="cd00082">
    <property type="entry name" value="HisKA"/>
    <property type="match status" value="1"/>
</dbReference>
<comment type="catalytic activity">
    <reaction evidence="1">
        <text>ATP + protein L-histidine = ADP + protein N-phospho-L-histidine.</text>
        <dbReference type="EC" id="2.7.13.3"/>
    </reaction>
</comment>
<evidence type="ECO:0000256" key="2">
    <source>
        <dbReference type="ARBA" id="ARBA00004651"/>
    </source>
</evidence>
<evidence type="ECO:0000256" key="10">
    <source>
        <dbReference type="ARBA" id="ARBA00022989"/>
    </source>
</evidence>
<dbReference type="Pfam" id="PF02518">
    <property type="entry name" value="HATPase_c"/>
    <property type="match status" value="1"/>
</dbReference>
<dbReference type="InterPro" id="IPR006189">
    <property type="entry name" value="CHASE_dom"/>
</dbReference>
<dbReference type="PROSITE" id="PS50839">
    <property type="entry name" value="CHASE"/>
    <property type="match status" value="1"/>
</dbReference>
<dbReference type="PROSITE" id="PS50112">
    <property type="entry name" value="PAS"/>
    <property type="match status" value="1"/>
</dbReference>
<keyword evidence="6 18" id="KW-0812">Transmembrane</keyword>
<dbReference type="Pfam" id="PF03924">
    <property type="entry name" value="CHASE"/>
    <property type="match status" value="1"/>
</dbReference>
<dbReference type="PANTHER" id="PTHR45339:SF1">
    <property type="entry name" value="HYBRID SIGNAL TRANSDUCTION HISTIDINE KINASE J"/>
    <property type="match status" value="1"/>
</dbReference>